<dbReference type="HOGENOM" id="CLU_010194_2_1_5"/>
<proteinExistence type="inferred from homology"/>
<dbReference type="OrthoDB" id="450111at2"/>
<dbReference type="PANTHER" id="PTHR44196:SF1">
    <property type="entry name" value="DEHYDROGENASE_REDUCTASE SDR FAMILY MEMBER 7B"/>
    <property type="match status" value="1"/>
</dbReference>
<gene>
    <name evidence="6" type="ordered locus">Rleg_5776</name>
</gene>
<dbReference type="NCBIfam" id="NF004792">
    <property type="entry name" value="PRK06139.1"/>
    <property type="match status" value="1"/>
</dbReference>
<evidence type="ECO:0000313" key="6">
    <source>
        <dbReference type="EMBL" id="ACS60566.1"/>
    </source>
</evidence>
<reference evidence="6 7" key="1">
    <citation type="journal article" date="2010" name="Stand. Genomic Sci.">
        <title>Complete genome sequence of Rhizobium leguminosarum bv. trifolii strain WSM1325, an effective microsymbiont of annual Mediterranean clovers.</title>
        <authorList>
            <person name="Reeve W."/>
            <person name="O'Hara G."/>
            <person name="Chain P."/>
            <person name="Ardley J."/>
            <person name="Brau L."/>
            <person name="Nandesena K."/>
            <person name="Tiwari R."/>
            <person name="Copeland A."/>
            <person name="Nolan M."/>
            <person name="Han C."/>
            <person name="Brettin T."/>
            <person name="Land M."/>
            <person name="Ovchinikova G."/>
            <person name="Ivanova N."/>
            <person name="Mavromatis K."/>
            <person name="Markowitz V."/>
            <person name="Kyrpides N."/>
            <person name="Melino V."/>
            <person name="Denton M."/>
            <person name="Yates R."/>
            <person name="Howieson J."/>
        </authorList>
    </citation>
    <scope>NUCLEOTIDE SEQUENCE [LARGE SCALE GENOMIC DNA]</scope>
    <source>
        <strain evidence="6 7">WSM1325</strain>
        <plasmid evidence="7">Plasmid pR132503</plasmid>
    </source>
</reference>
<name>C6B834_RHILS</name>
<dbReference type="KEGG" id="rlg:Rleg_5776"/>
<keyword evidence="5" id="KW-0472">Membrane</keyword>
<dbReference type="InterPro" id="IPR020904">
    <property type="entry name" value="Sc_DH/Rdtase_CS"/>
</dbReference>
<dbReference type="SUPFAM" id="SSF51735">
    <property type="entry name" value="NAD(P)-binding Rossmann-fold domains"/>
    <property type="match status" value="1"/>
</dbReference>
<dbReference type="InterPro" id="IPR002347">
    <property type="entry name" value="SDR_fam"/>
</dbReference>
<feature type="transmembrane region" description="Helical" evidence="5">
    <location>
        <begin position="302"/>
        <end position="319"/>
    </location>
</feature>
<geneLocation type="plasmid" evidence="6 7">
    <name>pR132503</name>
</geneLocation>
<dbReference type="PROSITE" id="PS00061">
    <property type="entry name" value="ADH_SHORT"/>
    <property type="match status" value="1"/>
</dbReference>
<dbReference type="Pfam" id="PF00106">
    <property type="entry name" value="adh_short"/>
    <property type="match status" value="1"/>
</dbReference>
<dbReference type="PRINTS" id="PR00080">
    <property type="entry name" value="SDRFAMILY"/>
</dbReference>
<dbReference type="GO" id="GO:0016491">
    <property type="term" value="F:oxidoreductase activity"/>
    <property type="evidence" value="ECO:0007669"/>
    <property type="project" value="UniProtKB-KW"/>
</dbReference>
<evidence type="ECO:0000313" key="7">
    <source>
        <dbReference type="Proteomes" id="UP000002256"/>
    </source>
</evidence>
<evidence type="ECO:0000256" key="4">
    <source>
        <dbReference type="SAM" id="MobiDB-lite"/>
    </source>
</evidence>
<keyword evidence="5" id="KW-0812">Transmembrane</keyword>
<dbReference type="PANTHER" id="PTHR44196">
    <property type="entry name" value="DEHYDROGENASE/REDUCTASE SDR FAMILY MEMBER 7B"/>
    <property type="match status" value="1"/>
</dbReference>
<dbReference type="Gene3D" id="3.40.50.720">
    <property type="entry name" value="NAD(P)-binding Rossmann-like Domain"/>
    <property type="match status" value="1"/>
</dbReference>
<dbReference type="GO" id="GO:0016020">
    <property type="term" value="C:membrane"/>
    <property type="evidence" value="ECO:0007669"/>
    <property type="project" value="TreeGrafter"/>
</dbReference>
<evidence type="ECO:0000256" key="5">
    <source>
        <dbReference type="SAM" id="Phobius"/>
    </source>
</evidence>
<feature type="region of interest" description="Disordered" evidence="4">
    <location>
        <begin position="267"/>
        <end position="292"/>
    </location>
</feature>
<dbReference type="EMBL" id="CP001625">
    <property type="protein sequence ID" value="ACS60566.1"/>
    <property type="molecule type" value="Genomic_DNA"/>
</dbReference>
<evidence type="ECO:0000256" key="3">
    <source>
        <dbReference type="RuleBase" id="RU000363"/>
    </source>
</evidence>
<dbReference type="AlphaFoldDB" id="C6B834"/>
<sequence>MQDLRGSSVVITGASSGIGRATALAFARRGARVCLAARRADVLQQVARECQSLGVQAIVVPMDVTDADAVAALADAAEVAFGGIDVWINNAGTGVAGSYHDAPLELHRKTIEVNLLGAMSGAYAVLPIFMRQNRGTLINVVSMAAWVPNPFAASYTASKFGLRGFAASLRQELVGMPHIHVCGVFPAVIDTPIIEHGANYTGHALEPPPFLYDPEDVAEAIVGVALIPRDEVAVGWPARAGQVAYTVARGPVERLVGATAAAIRKKAKPVPNTDGSVMSPNAAGTGTSGGWRVRKRVPSAKTITAVAIALTGAVLIYGLNGHRHRHRVRWRDPEP</sequence>
<accession>C6B834</accession>
<feature type="compositionally biased region" description="Polar residues" evidence="4">
    <location>
        <begin position="273"/>
        <end position="285"/>
    </location>
</feature>
<keyword evidence="2" id="KW-0560">Oxidoreductase</keyword>
<evidence type="ECO:0000256" key="1">
    <source>
        <dbReference type="ARBA" id="ARBA00006484"/>
    </source>
</evidence>
<dbReference type="Proteomes" id="UP000002256">
    <property type="component" value="Plasmid pR132503"/>
</dbReference>
<keyword evidence="6" id="KW-0614">Plasmid</keyword>
<organism evidence="6 7">
    <name type="scientific">Rhizobium leguminosarum bv. trifolii (strain WSM1325)</name>
    <dbReference type="NCBI Taxonomy" id="395491"/>
    <lineage>
        <taxon>Bacteria</taxon>
        <taxon>Pseudomonadati</taxon>
        <taxon>Pseudomonadota</taxon>
        <taxon>Alphaproteobacteria</taxon>
        <taxon>Hyphomicrobiales</taxon>
        <taxon>Rhizobiaceae</taxon>
        <taxon>Rhizobium/Agrobacterium group</taxon>
        <taxon>Rhizobium</taxon>
    </lineage>
</organism>
<keyword evidence="5" id="KW-1133">Transmembrane helix</keyword>
<comment type="similarity">
    <text evidence="1 3">Belongs to the short-chain dehydrogenases/reductases (SDR) family.</text>
</comment>
<evidence type="ECO:0000256" key="2">
    <source>
        <dbReference type="ARBA" id="ARBA00023002"/>
    </source>
</evidence>
<dbReference type="PRINTS" id="PR00081">
    <property type="entry name" value="GDHRDH"/>
</dbReference>
<protein>
    <submittedName>
        <fullName evidence="6">Short-chain dehydrogenase/reductase SDR</fullName>
    </submittedName>
</protein>
<dbReference type="InterPro" id="IPR036291">
    <property type="entry name" value="NAD(P)-bd_dom_sf"/>
</dbReference>